<proteinExistence type="predicted"/>
<organism evidence="1 2">
    <name type="scientific">Cardiocondyla obscurior</name>
    <dbReference type="NCBI Taxonomy" id="286306"/>
    <lineage>
        <taxon>Eukaryota</taxon>
        <taxon>Metazoa</taxon>
        <taxon>Ecdysozoa</taxon>
        <taxon>Arthropoda</taxon>
        <taxon>Hexapoda</taxon>
        <taxon>Insecta</taxon>
        <taxon>Pterygota</taxon>
        <taxon>Neoptera</taxon>
        <taxon>Endopterygota</taxon>
        <taxon>Hymenoptera</taxon>
        <taxon>Apocrita</taxon>
        <taxon>Aculeata</taxon>
        <taxon>Formicoidea</taxon>
        <taxon>Formicidae</taxon>
        <taxon>Myrmicinae</taxon>
        <taxon>Cardiocondyla</taxon>
    </lineage>
</organism>
<name>A0AAW2EJ72_9HYME</name>
<sequence length="144" mass="16790">MNNERRSPRRERPRLFLDTFRSPTRANAINLKLILNLSSKIVRTGRTIRAPVFCRVKFWFTVAVCTPRDFPLRLLRGNSRILLPRANSANSSGKVAAGRKASWARDKKKKINLEWDQKGKRRGERYIYTCRHAGCIVKIYSMKK</sequence>
<comment type="caution">
    <text evidence="1">The sequence shown here is derived from an EMBL/GenBank/DDBJ whole genome shotgun (WGS) entry which is preliminary data.</text>
</comment>
<dbReference type="AlphaFoldDB" id="A0AAW2EJ72"/>
<keyword evidence="2" id="KW-1185">Reference proteome</keyword>
<reference evidence="1 2" key="1">
    <citation type="submission" date="2023-03" db="EMBL/GenBank/DDBJ databases">
        <title>High recombination rates correlate with genetic variation in Cardiocondyla obscurior ants.</title>
        <authorList>
            <person name="Errbii M."/>
        </authorList>
    </citation>
    <scope>NUCLEOTIDE SEQUENCE [LARGE SCALE GENOMIC DNA]</scope>
    <source>
        <strain evidence="1">Alpha-2009</strain>
        <tissue evidence="1">Whole body</tissue>
    </source>
</reference>
<evidence type="ECO:0000313" key="1">
    <source>
        <dbReference type="EMBL" id="KAL0101682.1"/>
    </source>
</evidence>
<evidence type="ECO:0000313" key="2">
    <source>
        <dbReference type="Proteomes" id="UP001430953"/>
    </source>
</evidence>
<gene>
    <name evidence="1" type="ORF">PUN28_019090</name>
</gene>
<dbReference type="Proteomes" id="UP001430953">
    <property type="component" value="Unassembled WGS sequence"/>
</dbReference>
<dbReference type="EMBL" id="JADYXP020000024">
    <property type="protein sequence ID" value="KAL0101682.1"/>
    <property type="molecule type" value="Genomic_DNA"/>
</dbReference>
<protein>
    <submittedName>
        <fullName evidence="1">Uncharacterized protein</fullName>
    </submittedName>
</protein>
<accession>A0AAW2EJ72</accession>